<evidence type="ECO:0000259" key="1">
    <source>
        <dbReference type="Pfam" id="PF12697"/>
    </source>
</evidence>
<dbReference type="Gene3D" id="3.40.50.1820">
    <property type="entry name" value="alpha/beta hydrolase"/>
    <property type="match status" value="1"/>
</dbReference>
<dbReference type="GO" id="GO:0016787">
    <property type="term" value="F:hydrolase activity"/>
    <property type="evidence" value="ECO:0007669"/>
    <property type="project" value="UniProtKB-KW"/>
</dbReference>
<dbReference type="RefSeq" id="WP_128832946.1">
    <property type="nucleotide sequence ID" value="NZ_AP014612.1"/>
</dbReference>
<dbReference type="PANTHER" id="PTHR43798">
    <property type="entry name" value="MONOACYLGLYCEROL LIPASE"/>
    <property type="match status" value="1"/>
</dbReference>
<protein>
    <submittedName>
        <fullName evidence="2">Hydrolase, alpha/beta domain protein</fullName>
    </submittedName>
</protein>
<dbReference type="InterPro" id="IPR000073">
    <property type="entry name" value="AB_hydrolase_1"/>
</dbReference>
<dbReference type="Pfam" id="PF12697">
    <property type="entry name" value="Abhydrolase_6"/>
    <property type="match status" value="1"/>
</dbReference>
<dbReference type="EMBL" id="AP014612">
    <property type="protein sequence ID" value="BAQ23774.1"/>
    <property type="molecule type" value="Genomic_DNA"/>
</dbReference>
<proteinExistence type="predicted"/>
<name>A0A1L7LHT2_9STRE</name>
<dbReference type="AlphaFoldDB" id="A0A1L7LHT2"/>
<dbReference type="InterPro" id="IPR029058">
    <property type="entry name" value="AB_hydrolase_fold"/>
</dbReference>
<gene>
    <name evidence="2" type="ORF">SRT_05130</name>
</gene>
<feature type="domain" description="AB hydrolase-1" evidence="1">
    <location>
        <begin position="18"/>
        <end position="234"/>
    </location>
</feature>
<keyword evidence="3" id="KW-1185">Reference proteome</keyword>
<accession>A0A1L7LHT2</accession>
<keyword evidence="2" id="KW-0378">Hydrolase</keyword>
<sequence>MVSQLVIEEAGQQNAKSIIFLHASGSSSKMWRHHMSALKNDFHCIAIDLPGHGKSHEIEWTNFDDVTEMIADIIKRKAHGKPHLVGLSLGAGLILKLLEKQADLFDRAIVDGISHQPIKGYRKVIAMVHLISLIKNTKFTANLMTKMMQENGTPKEESQLFVADLQRASRQSFCRAMSQANLLRVDLRFDNPIFFVSGSKESETIHQSHQLLAQQNAQSGCAYYPNKGHAWLFSDVKTHIQLLCYFFQDSTFPDKLKGF</sequence>
<evidence type="ECO:0000313" key="2">
    <source>
        <dbReference type="EMBL" id="BAQ23774.1"/>
    </source>
</evidence>
<dbReference type="InterPro" id="IPR050266">
    <property type="entry name" value="AB_hydrolase_sf"/>
</dbReference>
<dbReference type="KEGG" id="strg:SRT_05130"/>
<dbReference type="SUPFAM" id="SSF53474">
    <property type="entry name" value="alpha/beta-Hydrolases"/>
    <property type="match status" value="1"/>
</dbReference>
<dbReference type="Proteomes" id="UP000217758">
    <property type="component" value="Chromosome"/>
</dbReference>
<evidence type="ECO:0000313" key="3">
    <source>
        <dbReference type="Proteomes" id="UP000217758"/>
    </source>
</evidence>
<reference evidence="2 3" key="1">
    <citation type="journal article" date="2016" name="Microbiol. Immunol.">
        <title>Complete genome sequence of Streptococcus troglodytae TKU31 isolated from the oral cavity of a chimpanzee (Pan troglodytes).</title>
        <authorList>
            <person name="Okamoto M."/>
            <person name="Naito M."/>
            <person name="Miyanohara M."/>
            <person name="Imai S."/>
            <person name="Nomura Y."/>
            <person name="Saito W."/>
            <person name="Momoi Y."/>
            <person name="Takada K."/>
            <person name="Miyabe-Nishiwaki T."/>
            <person name="Tomonaga M."/>
            <person name="Hanada N."/>
        </authorList>
    </citation>
    <scope>NUCLEOTIDE SEQUENCE [LARGE SCALE GENOMIC DNA]</scope>
    <source>
        <strain evidence="3">TKU 31</strain>
    </source>
</reference>
<organism evidence="2 3">
    <name type="scientific">Streptococcus troglodytae</name>
    <dbReference type="NCBI Taxonomy" id="1111760"/>
    <lineage>
        <taxon>Bacteria</taxon>
        <taxon>Bacillati</taxon>
        <taxon>Bacillota</taxon>
        <taxon>Bacilli</taxon>
        <taxon>Lactobacillales</taxon>
        <taxon>Streptococcaceae</taxon>
        <taxon>Streptococcus</taxon>
    </lineage>
</organism>